<dbReference type="OrthoDB" id="302705at2759"/>
<dbReference type="STRING" id="5217.A0A4Q1BWJ8"/>
<dbReference type="SUPFAM" id="SSF48317">
    <property type="entry name" value="Acid phosphatase/Vanadium-dependent haloperoxidase"/>
    <property type="match status" value="1"/>
</dbReference>
<keyword evidence="2" id="KW-1185">Reference proteome</keyword>
<dbReference type="InterPro" id="IPR036938">
    <property type="entry name" value="PAP2/HPO_sf"/>
</dbReference>
<gene>
    <name evidence="1" type="ORF">M231_00107</name>
</gene>
<evidence type="ECO:0000313" key="1">
    <source>
        <dbReference type="EMBL" id="RXK42553.1"/>
    </source>
</evidence>
<dbReference type="InParanoid" id="A0A4Q1BWJ8"/>
<reference evidence="1 2" key="1">
    <citation type="submission" date="2016-06" db="EMBL/GenBank/DDBJ databases">
        <title>Evolution of pathogenesis and genome organization in the Tremellales.</title>
        <authorList>
            <person name="Cuomo C."/>
            <person name="Litvintseva A."/>
            <person name="Heitman J."/>
            <person name="Chen Y."/>
            <person name="Sun S."/>
            <person name="Springer D."/>
            <person name="Dromer F."/>
            <person name="Young S."/>
            <person name="Zeng Q."/>
            <person name="Chapman S."/>
            <person name="Gujja S."/>
            <person name="Saif S."/>
            <person name="Birren B."/>
        </authorList>
    </citation>
    <scope>NUCLEOTIDE SEQUENCE [LARGE SCALE GENOMIC DNA]</scope>
    <source>
        <strain evidence="1 2">ATCC 28783</strain>
    </source>
</reference>
<name>A0A4Q1BWJ8_TREME</name>
<accession>A0A4Q1BWJ8</accession>
<comment type="caution">
    <text evidence="1">The sequence shown here is derived from an EMBL/GenBank/DDBJ whole genome shotgun (WGS) entry which is preliminary data.</text>
</comment>
<dbReference type="AlphaFoldDB" id="A0A4Q1BWJ8"/>
<proteinExistence type="predicted"/>
<evidence type="ECO:0000313" key="2">
    <source>
        <dbReference type="Proteomes" id="UP000289152"/>
    </source>
</evidence>
<dbReference type="EMBL" id="SDIL01000001">
    <property type="protein sequence ID" value="RXK42553.1"/>
    <property type="molecule type" value="Genomic_DNA"/>
</dbReference>
<dbReference type="UniPathway" id="UPA00378"/>
<dbReference type="VEuPathDB" id="FungiDB:TREMEDRAFT_18225"/>
<dbReference type="Proteomes" id="UP000289152">
    <property type="component" value="Unassembled WGS sequence"/>
</dbReference>
<sequence length="90" mass="10075">MGQIGNEFLNLVLKRIWRSERPYKGLGEVGHGYGMPSSHSQAAGFTFAWAIGYALTSGTRYDRETSIGKVRRWVYIAGCGLWSILVAYSR</sequence>
<protein>
    <submittedName>
        <fullName evidence="1">Uncharacterized protein</fullName>
    </submittedName>
</protein>
<organism evidence="1 2">
    <name type="scientific">Tremella mesenterica</name>
    <name type="common">Jelly fungus</name>
    <dbReference type="NCBI Taxonomy" id="5217"/>
    <lineage>
        <taxon>Eukaryota</taxon>
        <taxon>Fungi</taxon>
        <taxon>Dikarya</taxon>
        <taxon>Basidiomycota</taxon>
        <taxon>Agaricomycotina</taxon>
        <taxon>Tremellomycetes</taxon>
        <taxon>Tremellales</taxon>
        <taxon>Tremellaceae</taxon>
        <taxon>Tremella</taxon>
    </lineage>
</organism>
<dbReference type="Gene3D" id="1.20.144.10">
    <property type="entry name" value="Phosphatidic acid phosphatase type 2/haloperoxidase"/>
    <property type="match status" value="1"/>
</dbReference>